<protein>
    <submittedName>
        <fullName evidence="2">Uncharacterized protein</fullName>
    </submittedName>
</protein>
<gene>
    <name evidence="2" type="ORF">H2200_003245</name>
</gene>
<evidence type="ECO:0000256" key="1">
    <source>
        <dbReference type="SAM" id="MobiDB-lite"/>
    </source>
</evidence>
<organism evidence="2 3">
    <name type="scientific">Cladophialophora chaetospira</name>
    <dbReference type="NCBI Taxonomy" id="386627"/>
    <lineage>
        <taxon>Eukaryota</taxon>
        <taxon>Fungi</taxon>
        <taxon>Dikarya</taxon>
        <taxon>Ascomycota</taxon>
        <taxon>Pezizomycotina</taxon>
        <taxon>Eurotiomycetes</taxon>
        <taxon>Chaetothyriomycetidae</taxon>
        <taxon>Chaetothyriales</taxon>
        <taxon>Herpotrichiellaceae</taxon>
        <taxon>Cladophialophora</taxon>
    </lineage>
</organism>
<sequence>MASWDPNNAEGTLAGLRLVMLIAADDLNFKKGAFKGRFTANTQPIEAIDIFLHSEHFSEEERHLLLMVRSAVLGLLGHGPMVTSGGEIMSNFFMMIARDTFVNSGDITQETIMASKAKREAVFEAVRAEMNGRAGSSEVDVGKTGEKADVQESLKTEQTEKLGEGASKTGEEAGHETEFGGTFGANLRGAFL</sequence>
<feature type="compositionally biased region" description="Basic and acidic residues" evidence="1">
    <location>
        <begin position="140"/>
        <end position="178"/>
    </location>
</feature>
<evidence type="ECO:0000313" key="3">
    <source>
        <dbReference type="Proteomes" id="UP001172673"/>
    </source>
</evidence>
<dbReference type="EMBL" id="JAPDRK010000004">
    <property type="protein sequence ID" value="KAJ9613303.1"/>
    <property type="molecule type" value="Genomic_DNA"/>
</dbReference>
<accession>A0AA38XGZ4</accession>
<reference evidence="2" key="1">
    <citation type="submission" date="2022-10" db="EMBL/GenBank/DDBJ databases">
        <title>Culturing micro-colonial fungi from biological soil crusts in the Mojave desert and describing Neophaeococcomyces mojavensis, and introducing the new genera and species Taxawa tesnikishii.</title>
        <authorList>
            <person name="Kurbessoian T."/>
            <person name="Stajich J.E."/>
        </authorList>
    </citation>
    <scope>NUCLEOTIDE SEQUENCE</scope>
    <source>
        <strain evidence="2">TK_41</strain>
    </source>
</reference>
<comment type="caution">
    <text evidence="2">The sequence shown here is derived from an EMBL/GenBank/DDBJ whole genome shotgun (WGS) entry which is preliminary data.</text>
</comment>
<feature type="region of interest" description="Disordered" evidence="1">
    <location>
        <begin position="134"/>
        <end position="181"/>
    </location>
</feature>
<name>A0AA38XGZ4_9EURO</name>
<keyword evidence="3" id="KW-1185">Reference proteome</keyword>
<dbReference type="AlphaFoldDB" id="A0AA38XGZ4"/>
<proteinExistence type="predicted"/>
<dbReference type="Proteomes" id="UP001172673">
    <property type="component" value="Unassembled WGS sequence"/>
</dbReference>
<evidence type="ECO:0000313" key="2">
    <source>
        <dbReference type="EMBL" id="KAJ9613303.1"/>
    </source>
</evidence>